<dbReference type="PANTHER" id="PTHR42916:SF1">
    <property type="entry name" value="PROTEIN PHYLLO, CHLOROPLASTIC"/>
    <property type="match status" value="1"/>
</dbReference>
<feature type="domain" description="Thiamine pyrophosphate enzyme N-terminal TPP-binding" evidence="8">
    <location>
        <begin position="42"/>
        <end position="170"/>
    </location>
</feature>
<organism evidence="9 10">
    <name type="scientific">Boudabousia tangfeifanii</name>
    <dbReference type="NCBI Taxonomy" id="1912795"/>
    <lineage>
        <taxon>Bacteria</taxon>
        <taxon>Bacillati</taxon>
        <taxon>Actinomycetota</taxon>
        <taxon>Actinomycetes</taxon>
        <taxon>Actinomycetales</taxon>
        <taxon>Actinomycetaceae</taxon>
        <taxon>Boudabousia</taxon>
    </lineage>
</organism>
<dbReference type="UniPathway" id="UPA00079"/>
<feature type="region of interest" description="Disordered" evidence="7">
    <location>
        <begin position="413"/>
        <end position="436"/>
    </location>
</feature>
<dbReference type="GO" id="GO:0000287">
    <property type="term" value="F:magnesium ion binding"/>
    <property type="evidence" value="ECO:0007669"/>
    <property type="project" value="UniProtKB-UniRule"/>
</dbReference>
<keyword evidence="1 6" id="KW-0808">Transferase</keyword>
<dbReference type="UniPathway" id="UPA01057">
    <property type="reaction ID" value="UER00164"/>
</dbReference>
<protein>
    <recommendedName>
        <fullName evidence="6">2-succinyl-5-enolpyruvyl-6-hydroxy-3-cyclohexene-1-carboxylate synthase</fullName>
        <shortName evidence="6">SEPHCHC synthase</shortName>
        <ecNumber evidence="6">2.2.1.9</ecNumber>
    </recommendedName>
    <alternativeName>
        <fullName evidence="6">Menaquinone biosynthesis protein MenD</fullName>
    </alternativeName>
</protein>
<comment type="subunit">
    <text evidence="6">Homodimer.</text>
</comment>
<dbReference type="InterPro" id="IPR012001">
    <property type="entry name" value="Thiamin_PyroP_enz_TPP-bd_dom"/>
</dbReference>
<feature type="compositionally biased region" description="Basic and acidic residues" evidence="7">
    <location>
        <begin position="15"/>
        <end position="28"/>
    </location>
</feature>
<keyword evidence="5 6" id="KW-0464">Manganese</keyword>
<reference evidence="9 10" key="1">
    <citation type="submission" date="2016-10" db="EMBL/GenBank/DDBJ databases">
        <title>Actinomyces aegypiusis sp. nov., isolated from the Aegypius monachus in Qinghai Tibet Plateau China.</title>
        <authorList>
            <person name="Wang Y."/>
        </authorList>
    </citation>
    <scope>NUCLEOTIDE SEQUENCE [LARGE SCALE GENOMIC DNA]</scope>
    <source>
        <strain evidence="9 10">VUL4_3</strain>
    </source>
</reference>
<dbReference type="EC" id="2.2.1.9" evidence="6"/>
<dbReference type="InterPro" id="IPR004433">
    <property type="entry name" value="MenaQ_synth_MenD"/>
</dbReference>
<evidence type="ECO:0000256" key="2">
    <source>
        <dbReference type="ARBA" id="ARBA00022723"/>
    </source>
</evidence>
<dbReference type="STRING" id="1912795.BK816_07515"/>
<comment type="cofactor">
    <cofactor evidence="6">
        <name>thiamine diphosphate</name>
        <dbReference type="ChEBI" id="CHEBI:58937"/>
    </cofactor>
    <text evidence="6">Binds 1 thiamine pyrophosphate per subunit.</text>
</comment>
<feature type="compositionally biased region" description="Polar residues" evidence="7">
    <location>
        <begin position="1"/>
        <end position="10"/>
    </location>
</feature>
<comment type="catalytic activity">
    <reaction evidence="6">
        <text>isochorismate + 2-oxoglutarate + H(+) = 5-enolpyruvoyl-6-hydroxy-2-succinyl-cyclohex-3-ene-1-carboxylate + CO2</text>
        <dbReference type="Rhea" id="RHEA:25593"/>
        <dbReference type="ChEBI" id="CHEBI:15378"/>
        <dbReference type="ChEBI" id="CHEBI:16526"/>
        <dbReference type="ChEBI" id="CHEBI:16810"/>
        <dbReference type="ChEBI" id="CHEBI:29780"/>
        <dbReference type="ChEBI" id="CHEBI:58818"/>
        <dbReference type="EC" id="2.2.1.9"/>
    </reaction>
</comment>
<feature type="region of interest" description="Disordered" evidence="7">
    <location>
        <begin position="1"/>
        <end position="38"/>
    </location>
</feature>
<dbReference type="Proteomes" id="UP000176288">
    <property type="component" value="Chromosome"/>
</dbReference>
<name>A0A1D9MLU7_9ACTO</name>
<dbReference type="SUPFAM" id="SSF52518">
    <property type="entry name" value="Thiamin diphosphate-binding fold (THDP-binding)"/>
    <property type="match status" value="2"/>
</dbReference>
<dbReference type="Pfam" id="PF02776">
    <property type="entry name" value="TPP_enzyme_N"/>
    <property type="match status" value="1"/>
</dbReference>
<dbReference type="CDD" id="cd07037">
    <property type="entry name" value="TPP_PYR_MenD"/>
    <property type="match status" value="1"/>
</dbReference>
<evidence type="ECO:0000256" key="1">
    <source>
        <dbReference type="ARBA" id="ARBA00022679"/>
    </source>
</evidence>
<comment type="similarity">
    <text evidence="6">Belongs to the TPP enzyme family. MenD subfamily.</text>
</comment>
<comment type="cofactor">
    <cofactor evidence="6">
        <name>Mg(2+)</name>
        <dbReference type="ChEBI" id="CHEBI:18420"/>
    </cofactor>
    <cofactor evidence="6">
        <name>Mn(2+)</name>
        <dbReference type="ChEBI" id="CHEBI:29035"/>
    </cofactor>
</comment>
<comment type="function">
    <text evidence="6">Catalyzes the thiamine diphosphate-dependent decarboxylation of 2-oxoglutarate and the subsequent addition of the resulting succinic semialdehyde-thiamine pyrophosphate anion to isochorismate to yield 2-succinyl-5-enolpyruvyl-6-hydroxy-3-cyclohexene-1-carboxylate (SEPHCHC).</text>
</comment>
<dbReference type="GO" id="GO:0009234">
    <property type="term" value="P:menaquinone biosynthetic process"/>
    <property type="evidence" value="ECO:0007669"/>
    <property type="project" value="UniProtKB-UniRule"/>
</dbReference>
<dbReference type="AlphaFoldDB" id="A0A1D9MLU7"/>
<evidence type="ECO:0000256" key="4">
    <source>
        <dbReference type="ARBA" id="ARBA00023052"/>
    </source>
</evidence>
<dbReference type="Gene3D" id="3.40.50.970">
    <property type="match status" value="2"/>
</dbReference>
<comment type="pathway">
    <text evidence="6">Quinol/quinone metabolism; 1,4-dihydroxy-2-naphthoate biosynthesis; 1,4-dihydroxy-2-naphthoate from chorismate: step 2/7.</text>
</comment>
<keyword evidence="2 6" id="KW-0479">Metal-binding</keyword>
<dbReference type="PANTHER" id="PTHR42916">
    <property type="entry name" value="2-SUCCINYL-5-ENOLPYRUVYL-6-HYDROXY-3-CYCLOHEXENE-1-CARBOXYLATE SYNTHASE"/>
    <property type="match status" value="1"/>
</dbReference>
<evidence type="ECO:0000256" key="3">
    <source>
        <dbReference type="ARBA" id="ARBA00022842"/>
    </source>
</evidence>
<evidence type="ECO:0000313" key="9">
    <source>
        <dbReference type="EMBL" id="AOZ73159.1"/>
    </source>
</evidence>
<keyword evidence="3 6" id="KW-0460">Magnesium</keyword>
<dbReference type="GO" id="GO:0030976">
    <property type="term" value="F:thiamine pyrophosphate binding"/>
    <property type="evidence" value="ECO:0007669"/>
    <property type="project" value="UniProtKB-UniRule"/>
</dbReference>
<dbReference type="RefSeq" id="WP_071164622.1">
    <property type="nucleotide sequence ID" value="NZ_CP017812.1"/>
</dbReference>
<accession>A0A1D9MLU7</accession>
<comment type="pathway">
    <text evidence="6">Quinol/quinone metabolism; menaquinone biosynthesis.</text>
</comment>
<dbReference type="GO" id="GO:0030145">
    <property type="term" value="F:manganese ion binding"/>
    <property type="evidence" value="ECO:0007669"/>
    <property type="project" value="UniProtKB-UniRule"/>
</dbReference>
<proteinExistence type="inferred from homology"/>
<dbReference type="HAMAP" id="MF_01659">
    <property type="entry name" value="MenD"/>
    <property type="match status" value="1"/>
</dbReference>
<evidence type="ECO:0000256" key="7">
    <source>
        <dbReference type="SAM" id="MobiDB-lite"/>
    </source>
</evidence>
<evidence type="ECO:0000256" key="5">
    <source>
        <dbReference type="ARBA" id="ARBA00023211"/>
    </source>
</evidence>
<evidence type="ECO:0000259" key="8">
    <source>
        <dbReference type="Pfam" id="PF02776"/>
    </source>
</evidence>
<dbReference type="InterPro" id="IPR029061">
    <property type="entry name" value="THDP-binding"/>
</dbReference>
<dbReference type="GO" id="GO:0070204">
    <property type="term" value="F:2-succinyl-5-enolpyruvyl-6-hydroxy-3-cyclohexene-1-carboxylic-acid synthase activity"/>
    <property type="evidence" value="ECO:0007669"/>
    <property type="project" value="UniProtKB-UniRule"/>
</dbReference>
<dbReference type="KEGG" id="avu:BK816_07515"/>
<keyword evidence="4 6" id="KW-0786">Thiamine pyrophosphate</keyword>
<gene>
    <name evidence="6" type="primary">menD</name>
    <name evidence="9" type="ORF">BK816_07515</name>
</gene>
<keyword evidence="6" id="KW-0474">Menaquinone biosynthesis</keyword>
<dbReference type="EMBL" id="CP017812">
    <property type="protein sequence ID" value="AOZ73159.1"/>
    <property type="molecule type" value="Genomic_DNA"/>
</dbReference>
<evidence type="ECO:0000256" key="6">
    <source>
        <dbReference type="HAMAP-Rule" id="MF_01659"/>
    </source>
</evidence>
<keyword evidence="10" id="KW-1185">Reference proteome</keyword>
<evidence type="ECO:0000313" key="10">
    <source>
        <dbReference type="Proteomes" id="UP000176288"/>
    </source>
</evidence>
<dbReference type="Gene3D" id="3.40.50.1220">
    <property type="entry name" value="TPP-binding domain"/>
    <property type="match status" value="1"/>
</dbReference>
<sequence length="678" mass="70928">MTGRSQTVNQPAVDEPQKVGAEVEDKTTQAENTGAQPASVQVATQVVASLIANGVTEVVVCPGSRSAPLAYALAAAEKAGRINTHICTDERGGAFYALGLSRAARDLGQNQANGSTESEQQAPVALVMTSGTAVANLHPAVLEATHSQVPLLILSADRPAYLRETGANQTTQQPGLFGAAPVWEFDVDAGYPPAQIPALVARAIAGANGTLSNQPGVAHLNLCFDTPLVPNGEITIPELASAGLPASPQPFTLPRPMLVNRGRGRLTVPTNAVVIAGDGAGPEAAYLAAKLGLPLMAEPSSGARGHGLEAEYRTLWDADPCLSDYQSAIGLGGKLTELAKKVETVVVLGHPTLSRPITALMAHAQKRIVVTNWATWNGSLQPGDEVLTLTEVLASVAGSMGVAGGETTHDVVKASGGASGGDAAASDTSYNDSSESMHNDSLLVARPEKREWLVAWQQASLAALPRQLCGVSEPLTQDRTELTRELVAALLWQQASWDGLPLIVGASSAIRVMDRVAGALGQQKLGTQEIIPAGPAPIVFANRGLAGIDGTLATAAGIGRHVGAGVRVLVGDLTFLHDAMSLLPTFALGQDGQRVPMQVVVWNDEGGAIFAGLEHQQAPAELFDRYFRTKQRFNYQHFAAAVGAKYEKVTNPAELTRLTNWDGQTTEIMEIVLPWPGE</sequence>